<dbReference type="PANTHER" id="PTHR43656:SF5">
    <property type="entry name" value="NADH:FLAVIN OXIDOREDUCTASE_NADH OXIDASE N-TERMINAL DOMAIN-CONTAINING PROTEIN"/>
    <property type="match status" value="1"/>
</dbReference>
<dbReference type="SUPFAM" id="SSF51395">
    <property type="entry name" value="FMN-linked oxidoreductases"/>
    <property type="match status" value="1"/>
</dbReference>
<reference evidence="7" key="1">
    <citation type="journal article" date="2015" name="Genome Announc.">
        <title>Draft whole-genome sequence of the biocontrol agent Trichoderma harzianum T6776.</title>
        <authorList>
            <person name="Baroncelli R."/>
            <person name="Piaggeschi G."/>
            <person name="Fiorini L."/>
            <person name="Bertolini E."/>
            <person name="Zapparata A."/>
            <person name="Pe M.E."/>
            <person name="Sarrocco S."/>
            <person name="Vannacci G."/>
        </authorList>
    </citation>
    <scope>NUCLEOTIDE SEQUENCE [LARGE SCALE GENOMIC DNA]</scope>
    <source>
        <strain evidence="7">T6776</strain>
    </source>
</reference>
<dbReference type="EMBL" id="JOKZ01000108">
    <property type="protein sequence ID" value="KKP03474.1"/>
    <property type="molecule type" value="Genomic_DNA"/>
</dbReference>
<sequence length="450" mass="50162">MPYERYGTKGADPSPLGQPITFSPSRRTALNRFMKSPMAEGLATWDPKVPHLRGEPTKDLIELYHRWGEGGWGMIVTGNIDTSFDALDDIGDMIITPKCEFRGPRFKKFQELAKGAKAHGSFILGQISHPGRQVQYRLNKEAISASDVQLEPKMDMMFGKPHAASKAEIDEIVEGFAYAAEYLEKAGFDGVELHGAHGYLISQFLSRRTNKRTDEYGTQTVENRLRFITDIARAIRKRVSPHFIVASKLNSVEFQDTGVTAEEAQEVCICLEREGFDFVELSGGNYESFGLKWEKESTQKREGFFLKFAKIISEGLSDDSKLKLYLVGGLRTTTAMLEVLNIVDGVSFARPAAAEPDFPLKVLKEGVTGSIKPVDGYDSIGGNFAVDLGIAKAQLTQTARGYEPIDLSDGDVVKRFQRDIDNWWKNVVADGDKLEYIRAPEYSGPLKLHE</sequence>
<dbReference type="AlphaFoldDB" id="A0A0G0AEM3"/>
<evidence type="ECO:0000256" key="2">
    <source>
        <dbReference type="ARBA" id="ARBA00022630"/>
    </source>
</evidence>
<feature type="domain" description="NADH:flavin oxidoreductase/NADH oxidase N-terminal" evidence="5">
    <location>
        <begin position="18"/>
        <end position="364"/>
    </location>
</feature>
<evidence type="ECO:0000256" key="1">
    <source>
        <dbReference type="ARBA" id="ARBA00005979"/>
    </source>
</evidence>
<name>A0A0G0AEM3_TRIHA</name>
<keyword evidence="4" id="KW-0560">Oxidoreductase</keyword>
<dbReference type="OrthoDB" id="1663137at2759"/>
<protein>
    <recommendedName>
        <fullName evidence="5">NADH:flavin oxidoreductase/NADH oxidase N-terminal domain-containing protein</fullName>
    </recommendedName>
</protein>
<keyword evidence="3" id="KW-0288">FMN</keyword>
<dbReference type="Gene3D" id="3.20.20.70">
    <property type="entry name" value="Aldolase class I"/>
    <property type="match status" value="1"/>
</dbReference>
<dbReference type="GO" id="GO:0010181">
    <property type="term" value="F:FMN binding"/>
    <property type="evidence" value="ECO:0007669"/>
    <property type="project" value="InterPro"/>
</dbReference>
<evidence type="ECO:0000313" key="6">
    <source>
        <dbReference type="EMBL" id="KKP03474.1"/>
    </source>
</evidence>
<dbReference type="Proteomes" id="UP000034112">
    <property type="component" value="Unassembled WGS sequence"/>
</dbReference>
<evidence type="ECO:0000256" key="3">
    <source>
        <dbReference type="ARBA" id="ARBA00022643"/>
    </source>
</evidence>
<accession>A0A0G0AEM3</accession>
<dbReference type="GO" id="GO:0016491">
    <property type="term" value="F:oxidoreductase activity"/>
    <property type="evidence" value="ECO:0007669"/>
    <property type="project" value="UniProtKB-KW"/>
</dbReference>
<dbReference type="PANTHER" id="PTHR43656">
    <property type="entry name" value="BINDING OXIDOREDUCTASE, PUTATIVE (AFU_ORTHOLOGUE AFUA_2G08260)-RELATED"/>
    <property type="match status" value="1"/>
</dbReference>
<proteinExistence type="inferred from homology"/>
<dbReference type="InterPro" id="IPR051799">
    <property type="entry name" value="NADH_flavin_oxidoreductase"/>
</dbReference>
<dbReference type="InterPro" id="IPR001155">
    <property type="entry name" value="OxRdtase_FMN_N"/>
</dbReference>
<evidence type="ECO:0000256" key="4">
    <source>
        <dbReference type="ARBA" id="ARBA00023002"/>
    </source>
</evidence>
<gene>
    <name evidence="6" type="ORF">THAR02_04394</name>
</gene>
<evidence type="ECO:0000259" key="5">
    <source>
        <dbReference type="Pfam" id="PF00724"/>
    </source>
</evidence>
<dbReference type="CDD" id="cd04733">
    <property type="entry name" value="OYE_like_2_FMN"/>
    <property type="match status" value="1"/>
</dbReference>
<comment type="similarity">
    <text evidence="1">Belongs to the NADH:flavin oxidoreductase/NADH oxidase family.</text>
</comment>
<dbReference type="OMA" id="TYERMAL"/>
<keyword evidence="2" id="KW-0285">Flavoprotein</keyword>
<dbReference type="Pfam" id="PF00724">
    <property type="entry name" value="Oxidored_FMN"/>
    <property type="match status" value="1"/>
</dbReference>
<organism evidence="6 7">
    <name type="scientific">Trichoderma harzianum</name>
    <name type="common">Hypocrea lixii</name>
    <dbReference type="NCBI Taxonomy" id="5544"/>
    <lineage>
        <taxon>Eukaryota</taxon>
        <taxon>Fungi</taxon>
        <taxon>Dikarya</taxon>
        <taxon>Ascomycota</taxon>
        <taxon>Pezizomycotina</taxon>
        <taxon>Sordariomycetes</taxon>
        <taxon>Hypocreomycetidae</taxon>
        <taxon>Hypocreales</taxon>
        <taxon>Hypocreaceae</taxon>
        <taxon>Trichoderma</taxon>
    </lineage>
</organism>
<evidence type="ECO:0000313" key="7">
    <source>
        <dbReference type="Proteomes" id="UP000034112"/>
    </source>
</evidence>
<dbReference type="InterPro" id="IPR013785">
    <property type="entry name" value="Aldolase_TIM"/>
</dbReference>
<comment type="caution">
    <text evidence="6">The sequence shown here is derived from an EMBL/GenBank/DDBJ whole genome shotgun (WGS) entry which is preliminary data.</text>
</comment>